<dbReference type="GO" id="GO:0046983">
    <property type="term" value="F:protein dimerization activity"/>
    <property type="evidence" value="ECO:0007669"/>
    <property type="project" value="InterPro"/>
</dbReference>
<dbReference type="Pfam" id="PF05699">
    <property type="entry name" value="Dimer_Tnp_hAT"/>
    <property type="match status" value="1"/>
</dbReference>
<dbReference type="STRING" id="597456.A0A0L7R4J1"/>
<proteinExistence type="predicted"/>
<evidence type="ECO:0000313" key="2">
    <source>
        <dbReference type="EMBL" id="KOC65800.1"/>
    </source>
</evidence>
<feature type="domain" description="HAT C-terminal dimerisation" evidence="1">
    <location>
        <begin position="380"/>
        <end position="445"/>
    </location>
</feature>
<dbReference type="PANTHER" id="PTHR45913:SF5">
    <property type="entry name" value="GENERAL TRANSCRIPTION FACTOR II-I REPEAT DOMAIN-CONTAINING PROTEIN 2A-LIKE PROTEIN"/>
    <property type="match status" value="1"/>
</dbReference>
<dbReference type="InterPro" id="IPR008906">
    <property type="entry name" value="HATC_C_dom"/>
</dbReference>
<dbReference type="SUPFAM" id="SSF53098">
    <property type="entry name" value="Ribonuclease H-like"/>
    <property type="match status" value="1"/>
</dbReference>
<dbReference type="AlphaFoldDB" id="A0A0L7R4J1"/>
<dbReference type="PANTHER" id="PTHR45913">
    <property type="entry name" value="EPM2A-INTERACTING PROTEIN 1"/>
    <property type="match status" value="1"/>
</dbReference>
<dbReference type="OrthoDB" id="8195826at2759"/>
<sequence length="475" mass="54930">MASAEQFCSENVQKFEYISLSRSTVTRRIQEMADNIMEQLYMTAQNFIAYSLAIDQSIDVTGSPQLAIFIRGVDSGMNVTEELLDFCTTKEATTGEDILSCVEEAIKHSKLHWHNLVSVATDGAPSMVDQNVGFVGCLQKRLQELTIPQTIITVHCMLHRENLCAKCVQLERVMLVIVRTINFIRNHGLKQKQFKIFLQELDAEYDEMPYHTEVRWLSHGKALDRFFNLRNEIRLFMDTVGHPVPELEDSLWTRDLAFLSDVIDHLNILNTALQRKDNTIIDLFDTICAFKMKIELWIRQLESGNICHFPKLKSVSSESNFECYSNMLQILYEEFSVRFADLIQLQTDFDVIARPFSIDIATVSSHLQLELIDLRCNRVLKAKYLQVNNILEFYKLLPQENFPHLHKSAARIIAMFGSMYLCEQLFSVLKRTKSVNRNCLSDYNTKCSLILGMCQSFVPNIRQLVERKRLQKSHN</sequence>
<organism evidence="2 3">
    <name type="scientific">Habropoda laboriosa</name>
    <dbReference type="NCBI Taxonomy" id="597456"/>
    <lineage>
        <taxon>Eukaryota</taxon>
        <taxon>Metazoa</taxon>
        <taxon>Ecdysozoa</taxon>
        <taxon>Arthropoda</taxon>
        <taxon>Hexapoda</taxon>
        <taxon>Insecta</taxon>
        <taxon>Pterygota</taxon>
        <taxon>Neoptera</taxon>
        <taxon>Endopterygota</taxon>
        <taxon>Hymenoptera</taxon>
        <taxon>Apocrita</taxon>
        <taxon>Aculeata</taxon>
        <taxon>Apoidea</taxon>
        <taxon>Anthophila</taxon>
        <taxon>Apidae</taxon>
        <taxon>Habropoda</taxon>
    </lineage>
</organism>
<accession>A0A0L7R4J1</accession>
<reference evidence="2 3" key="1">
    <citation type="submission" date="2015-07" db="EMBL/GenBank/DDBJ databases">
        <title>The genome of Habropoda laboriosa.</title>
        <authorList>
            <person name="Pan H."/>
            <person name="Kapheim K."/>
        </authorList>
    </citation>
    <scope>NUCLEOTIDE SEQUENCE [LARGE SCALE GENOMIC DNA]</scope>
    <source>
        <strain evidence="2">0110345459</strain>
    </source>
</reference>
<gene>
    <name evidence="2" type="ORF">WH47_10262</name>
</gene>
<keyword evidence="3" id="KW-1185">Reference proteome</keyword>
<name>A0A0L7R4J1_9HYME</name>
<evidence type="ECO:0000313" key="3">
    <source>
        <dbReference type="Proteomes" id="UP000053825"/>
    </source>
</evidence>
<dbReference type="InterPro" id="IPR012337">
    <property type="entry name" value="RNaseH-like_sf"/>
</dbReference>
<dbReference type="Proteomes" id="UP000053825">
    <property type="component" value="Unassembled WGS sequence"/>
</dbReference>
<dbReference type="EMBL" id="KQ414657">
    <property type="protein sequence ID" value="KOC65800.1"/>
    <property type="molecule type" value="Genomic_DNA"/>
</dbReference>
<protein>
    <submittedName>
        <fullName evidence="2">General transcription factor II-I repeat domain-containing protein 2A</fullName>
    </submittedName>
</protein>
<evidence type="ECO:0000259" key="1">
    <source>
        <dbReference type="Pfam" id="PF05699"/>
    </source>
</evidence>